<sequence>MKKTILFLIPTLAITTLATQAISCNSKYQILSQDLSEWDKATIFQTNERLYQAIANGQPNVYLDDEKNSTPFLDDQGNYLTVNELVQKNWPGGANTPDQSSRYMNLKYLAPSMIAWYQKQTNKNAPLTNLQSITDNFEIGYNEGEVRYFGHPAALVYMQNKPPEYDQYLTQDAKPNKQKFANTFLGRLKRVNQSGSASEVIQSLLNMQIFIKQDGGRTITKEINGKKYDLKVSKDGYYSSILDQNDQPTNGLLDIHLGFIFAMSVF</sequence>
<dbReference type="STRING" id="1399797.GCA_000518285_00663"/>
<accession>A0A2S5REI6</accession>
<evidence type="ECO:0000313" key="2">
    <source>
        <dbReference type="EMBL" id="PPE05733.1"/>
    </source>
</evidence>
<dbReference type="EMBL" id="PHNE01000001">
    <property type="protein sequence ID" value="PPE05733.1"/>
    <property type="molecule type" value="Genomic_DNA"/>
</dbReference>
<reference evidence="2 3" key="1">
    <citation type="submission" date="2017-11" db="EMBL/GenBank/DDBJ databases">
        <title>Genome sequence of Entomoplasma lucivorax PIPN-2 (ATCC 49196).</title>
        <authorList>
            <person name="Lo W.-S."/>
            <person name="Gasparich G.E."/>
            <person name="Kuo C.-H."/>
        </authorList>
    </citation>
    <scope>NUCLEOTIDE SEQUENCE [LARGE SCALE GENOMIC DNA]</scope>
    <source>
        <strain evidence="2 3">PIPN-2</strain>
    </source>
</reference>
<evidence type="ECO:0000313" key="3">
    <source>
        <dbReference type="Proteomes" id="UP000237865"/>
    </source>
</evidence>
<dbReference type="RefSeq" id="WP_028126557.1">
    <property type="nucleotide sequence ID" value="NZ_PHNE01000001.1"/>
</dbReference>
<organism evidence="2 3">
    <name type="scientific">Williamsoniiplasma lucivorax</name>
    <dbReference type="NCBI Taxonomy" id="209274"/>
    <lineage>
        <taxon>Bacteria</taxon>
        <taxon>Bacillati</taxon>
        <taxon>Mycoplasmatota</taxon>
        <taxon>Mollicutes</taxon>
        <taxon>Entomoplasmatales</taxon>
        <taxon>Williamsoniiplasma</taxon>
    </lineage>
</organism>
<protein>
    <submittedName>
        <fullName evidence="2">Uncharacterized protein</fullName>
    </submittedName>
</protein>
<evidence type="ECO:0000256" key="1">
    <source>
        <dbReference type="SAM" id="SignalP"/>
    </source>
</evidence>
<comment type="caution">
    <text evidence="2">The sequence shown here is derived from an EMBL/GenBank/DDBJ whole genome shotgun (WGS) entry which is preliminary data.</text>
</comment>
<name>A0A2S5REI6_9MOLU</name>
<proteinExistence type="predicted"/>
<keyword evidence="1" id="KW-0732">Signal</keyword>
<feature type="chain" id="PRO_5015466405" evidence="1">
    <location>
        <begin position="22"/>
        <end position="266"/>
    </location>
</feature>
<dbReference type="Proteomes" id="UP000237865">
    <property type="component" value="Unassembled WGS sequence"/>
</dbReference>
<feature type="signal peptide" evidence="1">
    <location>
        <begin position="1"/>
        <end position="21"/>
    </location>
</feature>
<gene>
    <name evidence="2" type="ORF">ELUCI_v1c00190</name>
</gene>
<keyword evidence="3" id="KW-1185">Reference proteome</keyword>
<dbReference type="AlphaFoldDB" id="A0A2S5REI6"/>